<name>F9Y4M0_KETVW</name>
<organism evidence="2 3">
    <name type="scientific">Ketogulonicigenium vulgare (strain WSH-001)</name>
    <dbReference type="NCBI Taxonomy" id="759362"/>
    <lineage>
        <taxon>Bacteria</taxon>
        <taxon>Pseudomonadati</taxon>
        <taxon>Pseudomonadota</taxon>
        <taxon>Alphaproteobacteria</taxon>
        <taxon>Rhodobacterales</taxon>
        <taxon>Roseobacteraceae</taxon>
        <taxon>Ketogulonicigenium</taxon>
    </lineage>
</organism>
<sequence length="135" mass="13886">MGGEGVVAALSAYVGDAAQKPFAYGLHDCALFAAGWVLERTGQDLGASFRGRYSTERGGLRVVRAAGFADHVAVFRAALTARSGWMAAMPGDVVAVPGEGRFAALGIAGHGVAYVFGEWGIGLVPIDTALEVFAL</sequence>
<dbReference type="InterPro" id="IPR053802">
    <property type="entry name" value="DUF6950"/>
</dbReference>
<dbReference type="OrthoDB" id="6586924at2"/>
<dbReference type="RefSeq" id="WP_013384032.1">
    <property type="nucleotide sequence ID" value="NC_017384.1"/>
</dbReference>
<feature type="domain" description="DUF6950" evidence="1">
    <location>
        <begin position="8"/>
        <end position="134"/>
    </location>
</feature>
<evidence type="ECO:0000259" key="1">
    <source>
        <dbReference type="Pfam" id="PF22262"/>
    </source>
</evidence>
<proteinExistence type="predicted"/>
<evidence type="ECO:0000313" key="2">
    <source>
        <dbReference type="EMBL" id="AEM40577.1"/>
    </source>
</evidence>
<dbReference type="KEGG" id="kvl:KVU_0738"/>
<dbReference type="Proteomes" id="UP000000692">
    <property type="component" value="Chromosome"/>
</dbReference>
<evidence type="ECO:0000313" key="3">
    <source>
        <dbReference type="Proteomes" id="UP000000692"/>
    </source>
</evidence>
<gene>
    <name evidence="2" type="ordered locus">KVU_0738</name>
</gene>
<dbReference type="EMBL" id="CP002018">
    <property type="protein sequence ID" value="AEM40577.1"/>
    <property type="molecule type" value="Genomic_DNA"/>
</dbReference>
<reference evidence="2 3" key="1">
    <citation type="journal article" date="2011" name="J. Bacteriol.">
        <title>Complete genome sequence of the industrial strain Ketogulonicigenium vulgare WSH-001.</title>
        <authorList>
            <person name="Liu L."/>
            <person name="Li Y."/>
            <person name="Zhang J."/>
            <person name="Zhou Z."/>
            <person name="Liu J."/>
            <person name="Li X."/>
            <person name="Zhou J."/>
            <person name="Du G."/>
            <person name="Wang L."/>
            <person name="Chen J."/>
        </authorList>
    </citation>
    <scope>NUCLEOTIDE SEQUENCE [LARGE SCALE GENOMIC DNA]</scope>
    <source>
        <strain evidence="2 3">WSH-001</strain>
    </source>
</reference>
<dbReference type="Pfam" id="PF22262">
    <property type="entry name" value="DUF6950"/>
    <property type="match status" value="1"/>
</dbReference>
<dbReference type="AlphaFoldDB" id="F9Y4M0"/>
<accession>F9Y4M0</accession>
<keyword evidence="3" id="KW-1185">Reference proteome</keyword>
<protein>
    <recommendedName>
        <fullName evidence="1">DUF6950 domain-containing protein</fullName>
    </recommendedName>
</protein>
<dbReference type="HOGENOM" id="CLU_153891_0_0_5"/>